<dbReference type="PANTHER" id="PTHR46609">
    <property type="entry name" value="EXONUCLEASE, PHAGE-TYPE/RECB, C-TERMINAL DOMAIN-CONTAINING PROTEIN"/>
    <property type="match status" value="1"/>
</dbReference>
<reference evidence="2" key="1">
    <citation type="submission" date="2020-04" db="EMBL/GenBank/DDBJ databases">
        <authorList>
            <person name="Chiriac C."/>
            <person name="Salcher M."/>
            <person name="Ghai R."/>
            <person name="Kavagutti S V."/>
        </authorList>
    </citation>
    <scope>NUCLEOTIDE SEQUENCE</scope>
</reference>
<protein>
    <submittedName>
        <fullName evidence="2">COG5377 Phage-related protein, predicted endonuclease</fullName>
    </submittedName>
</protein>
<evidence type="ECO:0000313" key="2">
    <source>
        <dbReference type="EMBL" id="CAB4153106.1"/>
    </source>
</evidence>
<proteinExistence type="predicted"/>
<dbReference type="InterPro" id="IPR017482">
    <property type="entry name" value="Lambda-type_endonuclease"/>
</dbReference>
<dbReference type="GO" id="GO:0004519">
    <property type="term" value="F:endonuclease activity"/>
    <property type="evidence" value="ECO:0007669"/>
    <property type="project" value="UniProtKB-KW"/>
</dbReference>
<dbReference type="PANTHER" id="PTHR46609:SF6">
    <property type="entry name" value="EXONUCLEASE, PHAGE-TYPE_RECB, C-TERMINAL DOMAIN-CONTAINING PROTEIN-RELATED"/>
    <property type="match status" value="1"/>
</dbReference>
<keyword evidence="2" id="KW-0540">Nuclease</keyword>
<accession>A0A6J5N6V2</accession>
<gene>
    <name evidence="2" type="ORF">UFOVP609_45</name>
</gene>
<dbReference type="NCBIfam" id="TIGR03033">
    <property type="entry name" value="phage_rel_nuc"/>
    <property type="match status" value="1"/>
</dbReference>
<evidence type="ECO:0000259" key="1">
    <source>
        <dbReference type="Pfam" id="PF09588"/>
    </source>
</evidence>
<dbReference type="InterPro" id="IPR011604">
    <property type="entry name" value="PDDEXK-like_dom_sf"/>
</dbReference>
<organism evidence="2">
    <name type="scientific">uncultured Caudovirales phage</name>
    <dbReference type="NCBI Taxonomy" id="2100421"/>
    <lineage>
        <taxon>Viruses</taxon>
        <taxon>Duplodnaviria</taxon>
        <taxon>Heunggongvirae</taxon>
        <taxon>Uroviricota</taxon>
        <taxon>Caudoviricetes</taxon>
        <taxon>Peduoviridae</taxon>
        <taxon>Maltschvirus</taxon>
        <taxon>Maltschvirus maltsch</taxon>
    </lineage>
</organism>
<dbReference type="SUPFAM" id="SSF52980">
    <property type="entry name" value="Restriction endonuclease-like"/>
    <property type="match status" value="1"/>
</dbReference>
<feature type="domain" description="YqaJ viral recombinase" evidence="1">
    <location>
        <begin position="28"/>
        <end position="161"/>
    </location>
</feature>
<dbReference type="InterPro" id="IPR019080">
    <property type="entry name" value="YqaJ_viral_recombinase"/>
</dbReference>
<dbReference type="InterPro" id="IPR051703">
    <property type="entry name" value="NF-kappa-B_Signaling_Reg"/>
</dbReference>
<name>A0A6J5N6V2_9CAUD</name>
<keyword evidence="2" id="KW-0255">Endonuclease</keyword>
<keyword evidence="2" id="KW-0378">Hydrolase</keyword>
<dbReference type="InterPro" id="IPR011335">
    <property type="entry name" value="Restrct_endonuc-II-like"/>
</dbReference>
<dbReference type="EMBL" id="LR796588">
    <property type="protein sequence ID" value="CAB4153106.1"/>
    <property type="molecule type" value="Genomic_DNA"/>
</dbReference>
<dbReference type="Gene3D" id="3.90.320.10">
    <property type="match status" value="1"/>
</dbReference>
<dbReference type="Pfam" id="PF09588">
    <property type="entry name" value="YqaJ"/>
    <property type="match status" value="1"/>
</dbReference>
<sequence length="299" mass="33925">MTLETVLVNAQNYGQGLHLGSFEPGSQEWHNLRATGIGGSDVGTICGLNPWQSAFTLWAKRTGKIEDDQSDSEAMEWGRRLESVILDKFAEEHPELDVIDTPGTFQNKDRAWQLANPDGIAIDRKTGEHIIIEIKTARYEDDWVNGVPEYYRTQVLWYLQTFGFQRAYVAALFCGSKYREFEVLADDFEQQTNLKRVEQFRTYLEQDKQPDYDGATSTYETIRRLHPDIEDIEVELGDLGVHYFNAAAAAAESDKKLTELKSRILDAMGKAKRGLVDGTWMLTRQARSGGTPYLVNKKG</sequence>